<dbReference type="AlphaFoldDB" id="A0A9P6SZ23"/>
<evidence type="ECO:0000313" key="3">
    <source>
        <dbReference type="Proteomes" id="UP000703661"/>
    </source>
</evidence>
<dbReference type="Pfam" id="PF08238">
    <property type="entry name" value="Sel1"/>
    <property type="match status" value="7"/>
</dbReference>
<dbReference type="PANTHER" id="PTHR11102">
    <property type="entry name" value="SEL-1-LIKE PROTEIN"/>
    <property type="match status" value="1"/>
</dbReference>
<organism evidence="2 3">
    <name type="scientific">Entomortierella chlamydospora</name>
    <dbReference type="NCBI Taxonomy" id="101097"/>
    <lineage>
        <taxon>Eukaryota</taxon>
        <taxon>Fungi</taxon>
        <taxon>Fungi incertae sedis</taxon>
        <taxon>Mucoromycota</taxon>
        <taxon>Mortierellomycotina</taxon>
        <taxon>Mortierellomycetes</taxon>
        <taxon>Mortierellales</taxon>
        <taxon>Mortierellaceae</taxon>
        <taxon>Entomortierella</taxon>
    </lineage>
</organism>
<comment type="caution">
    <text evidence="2">The sequence shown here is derived from an EMBL/GenBank/DDBJ whole genome shotgun (WGS) entry which is preliminary data.</text>
</comment>
<proteinExistence type="inferred from homology"/>
<dbReference type="Proteomes" id="UP000703661">
    <property type="component" value="Unassembled WGS sequence"/>
</dbReference>
<protein>
    <recommendedName>
        <fullName evidence="4">HCP-like protein</fullName>
    </recommendedName>
</protein>
<comment type="similarity">
    <text evidence="1">Belongs to the sel-1 family.</text>
</comment>
<dbReference type="InterPro" id="IPR006597">
    <property type="entry name" value="Sel1-like"/>
</dbReference>
<accession>A0A9P6SZ23</accession>
<dbReference type="SMART" id="SM00671">
    <property type="entry name" value="SEL1"/>
    <property type="match status" value="6"/>
</dbReference>
<dbReference type="EMBL" id="JAAAID010000980">
    <property type="protein sequence ID" value="KAG0012455.1"/>
    <property type="molecule type" value="Genomic_DNA"/>
</dbReference>
<sequence length="468" mass="52335">MPQSRQEVSHQAFRPVHRCNETGHTLPLSDRIKIKYRFDKMLGQYIILWNDILTVFSDAMHVRNGDTAVEYLTDENFEFLQPLRIGAYPGIVLDVIIKLPEYSPISESPKAHSKSTYPSAASSNFHDIKCHPTIADELGKSSMPSPRPPDHTPQVALENESCTVIRPVSNNEDIIEDRSLDNMSSAQGQVEVDLKAIYDQGLAHYDGKGVPQDYLKASKYFLNTATAIQGCRKSQCDLRDMYCDGKRVLQDYKVGLYWYGKAADQNCPVAQYNIGSMHIDHKTGVIRGHMLYGVAAEWYRKSASQGYAKAQYMLGSLLSGGEGAGPYRPGEAFPNEAFGRFVGAAYQGCAKSQYNVGLMYDSGMAVLLNYSRAIEWFGKSASEGYAPAQYHLGLKYQGVAQNDKIAVMWYREAADQGYAEAQYQLGRMYELGQGVAHDLLTAAEWYRKASSQGNNDAKWRLENIPKNE</sequence>
<evidence type="ECO:0000313" key="2">
    <source>
        <dbReference type="EMBL" id="KAG0012455.1"/>
    </source>
</evidence>
<gene>
    <name evidence="2" type="ORF">BGZ80_011734</name>
</gene>
<dbReference type="InterPro" id="IPR050767">
    <property type="entry name" value="Sel1_AlgK"/>
</dbReference>
<evidence type="ECO:0000256" key="1">
    <source>
        <dbReference type="ARBA" id="ARBA00038101"/>
    </source>
</evidence>
<evidence type="ECO:0008006" key="4">
    <source>
        <dbReference type="Google" id="ProtNLM"/>
    </source>
</evidence>
<dbReference type="InterPro" id="IPR011990">
    <property type="entry name" value="TPR-like_helical_dom_sf"/>
</dbReference>
<dbReference type="Gene3D" id="1.25.40.10">
    <property type="entry name" value="Tetratricopeptide repeat domain"/>
    <property type="match status" value="2"/>
</dbReference>
<dbReference type="SUPFAM" id="SSF81901">
    <property type="entry name" value="HCP-like"/>
    <property type="match status" value="2"/>
</dbReference>
<name>A0A9P6SZ23_9FUNG</name>
<dbReference type="PANTHER" id="PTHR11102:SF160">
    <property type="entry name" value="ERAD-ASSOCIATED E3 UBIQUITIN-PROTEIN LIGASE COMPONENT HRD3"/>
    <property type="match status" value="1"/>
</dbReference>
<keyword evidence="3" id="KW-1185">Reference proteome</keyword>
<reference evidence="2" key="1">
    <citation type="journal article" date="2020" name="Fungal Divers.">
        <title>Resolving the Mortierellaceae phylogeny through synthesis of multi-gene phylogenetics and phylogenomics.</title>
        <authorList>
            <person name="Vandepol N."/>
            <person name="Liber J."/>
            <person name="Desiro A."/>
            <person name="Na H."/>
            <person name="Kennedy M."/>
            <person name="Barry K."/>
            <person name="Grigoriev I.V."/>
            <person name="Miller A.N."/>
            <person name="O'Donnell K."/>
            <person name="Stajich J.E."/>
            <person name="Bonito G."/>
        </authorList>
    </citation>
    <scope>NUCLEOTIDE SEQUENCE</scope>
    <source>
        <strain evidence="2">NRRL 2769</strain>
    </source>
</reference>